<dbReference type="Pfam" id="PF22952">
    <property type="entry name" value="KH_11"/>
    <property type="match status" value="1"/>
</dbReference>
<proteinExistence type="predicted"/>
<name>A0ABP0EBJ7_9ASCO</name>
<feature type="domain" description="K Homology" evidence="7">
    <location>
        <begin position="126"/>
        <end position="188"/>
    </location>
</feature>
<dbReference type="InterPro" id="IPR057778">
    <property type="entry name" value="KH_Vigilin_N"/>
</dbReference>
<evidence type="ECO:0000256" key="2">
    <source>
        <dbReference type="ARBA" id="ARBA00022490"/>
    </source>
</evidence>
<dbReference type="Gene3D" id="3.30.1370.10">
    <property type="entry name" value="K Homology domain, type 1"/>
    <property type="match status" value="7"/>
</dbReference>
<accession>A0ABP0EBJ7</accession>
<dbReference type="PANTHER" id="PTHR10627">
    <property type="entry name" value="SCP160"/>
    <property type="match status" value="1"/>
</dbReference>
<evidence type="ECO:0000256" key="3">
    <source>
        <dbReference type="ARBA" id="ARBA00022737"/>
    </source>
</evidence>
<keyword evidence="4 5" id="KW-0694">RNA-binding</keyword>
<evidence type="ECO:0000256" key="1">
    <source>
        <dbReference type="ARBA" id="ARBA00004496"/>
    </source>
</evidence>
<keyword evidence="2" id="KW-0963">Cytoplasm</keyword>
<evidence type="ECO:0000256" key="6">
    <source>
        <dbReference type="SAM" id="MobiDB-lite"/>
    </source>
</evidence>
<keyword evidence="3" id="KW-0677">Repeat</keyword>
<feature type="domain" description="K Homology" evidence="7">
    <location>
        <begin position="900"/>
        <end position="978"/>
    </location>
</feature>
<feature type="compositionally biased region" description="Acidic residues" evidence="6">
    <location>
        <begin position="236"/>
        <end position="253"/>
    </location>
</feature>
<dbReference type="Proteomes" id="UP001497600">
    <property type="component" value="Chromosome D"/>
</dbReference>
<dbReference type="InterPro" id="IPR004087">
    <property type="entry name" value="KH_dom"/>
</dbReference>
<feature type="domain" description="K Homology" evidence="7">
    <location>
        <begin position="189"/>
        <end position="280"/>
    </location>
</feature>
<keyword evidence="9" id="KW-1185">Reference proteome</keyword>
<feature type="domain" description="K Homology" evidence="7">
    <location>
        <begin position="1147"/>
        <end position="1229"/>
    </location>
</feature>
<comment type="subcellular location">
    <subcellularLocation>
        <location evidence="1">Cytoplasm</location>
    </subcellularLocation>
</comment>
<evidence type="ECO:0000313" key="8">
    <source>
        <dbReference type="EMBL" id="CAK7905250.1"/>
    </source>
</evidence>
<evidence type="ECO:0000313" key="9">
    <source>
        <dbReference type="Proteomes" id="UP001497600"/>
    </source>
</evidence>
<dbReference type="InterPro" id="IPR004088">
    <property type="entry name" value="KH_dom_type_1"/>
</dbReference>
<feature type="compositionally biased region" description="Low complexity" evidence="6">
    <location>
        <begin position="59"/>
        <end position="90"/>
    </location>
</feature>
<feature type="domain" description="K Homology" evidence="7">
    <location>
        <begin position="824"/>
        <end position="896"/>
    </location>
</feature>
<evidence type="ECO:0000256" key="5">
    <source>
        <dbReference type="PROSITE-ProRule" id="PRU00117"/>
    </source>
</evidence>
<feature type="compositionally biased region" description="Low complexity" evidence="6">
    <location>
        <begin position="33"/>
        <end position="42"/>
    </location>
</feature>
<protein>
    <submittedName>
        <fullName evidence="8">Protein Scp160p</fullName>
    </submittedName>
</protein>
<organism evidence="8 9">
    <name type="scientific">[Candida] anglica</name>
    <dbReference type="NCBI Taxonomy" id="148631"/>
    <lineage>
        <taxon>Eukaryota</taxon>
        <taxon>Fungi</taxon>
        <taxon>Dikarya</taxon>
        <taxon>Ascomycota</taxon>
        <taxon>Saccharomycotina</taxon>
        <taxon>Pichiomycetes</taxon>
        <taxon>Debaryomycetaceae</taxon>
        <taxon>Kurtzmaniella</taxon>
    </lineage>
</organism>
<feature type="domain" description="K Homology" evidence="7">
    <location>
        <begin position="982"/>
        <end position="1050"/>
    </location>
</feature>
<feature type="region of interest" description="Disordered" evidence="6">
    <location>
        <begin position="227"/>
        <end position="253"/>
    </location>
</feature>
<dbReference type="PROSITE" id="PS50084">
    <property type="entry name" value="KH_TYPE_1"/>
    <property type="match status" value="7"/>
</dbReference>
<feature type="compositionally biased region" description="Polar residues" evidence="6">
    <location>
        <begin position="91"/>
        <end position="101"/>
    </location>
</feature>
<dbReference type="InterPro" id="IPR036612">
    <property type="entry name" value="KH_dom_type_1_sf"/>
</dbReference>
<feature type="compositionally biased region" description="Low complexity" evidence="6">
    <location>
        <begin position="102"/>
        <end position="113"/>
    </location>
</feature>
<dbReference type="SUPFAM" id="SSF54791">
    <property type="entry name" value="Eukaryotic type KH-domain (KH-domain type I)"/>
    <property type="match status" value="6"/>
</dbReference>
<reference evidence="8 9" key="1">
    <citation type="submission" date="2024-01" db="EMBL/GenBank/DDBJ databases">
        <authorList>
            <consortium name="Genoscope - CEA"/>
            <person name="William W."/>
        </authorList>
    </citation>
    <scope>NUCLEOTIDE SEQUENCE [LARGE SCALE GENOMIC DNA]</scope>
    <source>
        <strain evidence="8 9">29B2s-10</strain>
    </source>
</reference>
<dbReference type="PANTHER" id="PTHR10627:SF31">
    <property type="entry name" value="DODECA-SATELLITE-BINDING PROTEIN 1, ISOFORM A"/>
    <property type="match status" value="1"/>
</dbReference>
<dbReference type="InterPro" id="IPR054548">
    <property type="entry name" value="SCP160-like_KH"/>
</dbReference>
<feature type="domain" description="K Homology" evidence="7">
    <location>
        <begin position="660"/>
        <end position="737"/>
    </location>
</feature>
<dbReference type="Pfam" id="PF24668">
    <property type="entry name" value="KH_Vigilin"/>
    <property type="match status" value="1"/>
</dbReference>
<feature type="domain" description="K Homology" evidence="7">
    <location>
        <begin position="741"/>
        <end position="819"/>
    </location>
</feature>
<sequence length="1230" mass="135027">MLTPAEIIAARYSAEPEDVSPIAIEPVVEETTQKSQSSNQSSRKISDESAFPALGGGSTISSTPSWGPGSSGNGQTSNTTSSGSGSNSSGFSHTLGNGAKTSSPSSSRSNSNSGMKFSTIQDAFSLSVEDQLQVTRPEFIKLLTSIKTSTKTNIECTTSQHTKKRTFLITGKPEDVRLAKRLVVKKLTRPVKITFLIPANVRSKVIGAQGRVLKPIVKENDVNVDIGEVSEREETPESNENSEDIVDEDNDDSEEMVQITISGDVEGCKHAKAQILAIVKEETKNLTTRVPISDFVKPFATSSLNSIVSDYPNLDIIIPDYKSNASSIIISGAREEVLESKKLILKKLSDVEASLSVVEVPIPKLKHQFLPIDEILENFNVLIKLSQTNDDAPVQFIGPKGKIGAAQEQARKTTSQYKVEVLEMSKAHRGNIAHVKSVAAFLTSEGTFRRIGKEHNVVVNAPTKKHLESEEASIPIEIVVKSDDADSAKLVRKSIVSVVNKISPDSTRIIDDIEEFLIPRVPSAIESVSKENKVKFVILGNKVTLFQDEGIEGNDESDDFDDFSDDSIASFDAVNKALDSLRELGKTLDSKIIKLTSEESDLILGSNRTTLKVILSHVEPDSVIVKESEDKIVLHGTKAEVLAVEKEIRTALADFKEFGSEYSTSIGFPTFILSRFIGRNGSNLNALQKEFGVKIDVESKAGETNAAEDKTSKTPISVIGTKSNVESCQEKIVDFAKRWADETLVRLRIEEQYHRKIIGANGIYINRLQDKYHVKIRFPAVNGEPSKFADAPKSKDEVTIKGPSRGVAKAEEELKELYQFEKENGFQQTIKIPSKAISRVIGRAGETIKDISDGTGVEYKFDREGDEVALGYVELLLTGSRAALKNAVEKINEIVQEAENFVEQTISIDRKHHRHLIGPGGSVMREIISKAGGDDVQRNKYNRLLTIPDEKSGSDDIQLRGDKSIVDKIVEQIQAIVARREASVIEEYDLVKEKHRLIIGPGGSIRQGLVEKYGVSIDVPKSGSESTIVKLEGLPEDVSKLRVELDELTKDDWNVEIEIPEKYHPLVSERGVVFNVLKSQYNVEVQHGPTNARASKLSKSKIPTIPEEAQAEGNKFTIVNGVELPEGSKIIFWRLKGTEADTAKAKKYIESRLKIAEAATATGWFYFQDPSVLPKIIGPRGSKLNQIRKNSGCFITAPRQGEQSENVLYLVGSEDGLAIAKKEIESIVKK</sequence>
<gene>
    <name evidence="8" type="primary">SCP160</name>
    <name evidence="8" type="ORF">CAAN4_D13190</name>
</gene>
<feature type="region of interest" description="Disordered" evidence="6">
    <location>
        <begin position="1"/>
        <end position="114"/>
    </location>
</feature>
<evidence type="ECO:0000256" key="4">
    <source>
        <dbReference type="ARBA" id="ARBA00022884"/>
    </source>
</evidence>
<dbReference type="EMBL" id="OZ004256">
    <property type="protein sequence ID" value="CAK7905250.1"/>
    <property type="molecule type" value="Genomic_DNA"/>
</dbReference>
<evidence type="ECO:0000259" key="7">
    <source>
        <dbReference type="SMART" id="SM00322"/>
    </source>
</evidence>
<dbReference type="SMART" id="SM00322">
    <property type="entry name" value="KH"/>
    <property type="match status" value="8"/>
</dbReference>
<dbReference type="Pfam" id="PF00013">
    <property type="entry name" value="KH_1"/>
    <property type="match status" value="6"/>
</dbReference>